<dbReference type="AlphaFoldDB" id="A0A699KYB6"/>
<sequence length="89" mass="10156">MPPKPNLVFVDEHVVSEFVTSQPDIAKSEIKISETKLKNVSAPIIEDWVFDSEDEDEIETESKQIKLSFVKSTKHVKSPRKSVKQEESN</sequence>
<name>A0A699KYB6_TANCI</name>
<feature type="non-terminal residue" evidence="1">
    <location>
        <position position="89"/>
    </location>
</feature>
<accession>A0A699KYB6</accession>
<comment type="caution">
    <text evidence="1">The sequence shown here is derived from an EMBL/GenBank/DDBJ whole genome shotgun (WGS) entry which is preliminary data.</text>
</comment>
<protein>
    <submittedName>
        <fullName evidence="1">Uncharacterized protein</fullName>
    </submittedName>
</protein>
<gene>
    <name evidence="1" type="ORF">Tci_689598</name>
</gene>
<dbReference type="EMBL" id="BKCJ010568608">
    <property type="protein sequence ID" value="GFB17627.1"/>
    <property type="molecule type" value="Genomic_DNA"/>
</dbReference>
<reference evidence="1" key="1">
    <citation type="journal article" date="2019" name="Sci. Rep.">
        <title>Draft genome of Tanacetum cinerariifolium, the natural source of mosquito coil.</title>
        <authorList>
            <person name="Yamashiro T."/>
            <person name="Shiraishi A."/>
            <person name="Satake H."/>
            <person name="Nakayama K."/>
        </authorList>
    </citation>
    <scope>NUCLEOTIDE SEQUENCE</scope>
</reference>
<evidence type="ECO:0000313" key="1">
    <source>
        <dbReference type="EMBL" id="GFB17627.1"/>
    </source>
</evidence>
<organism evidence="1">
    <name type="scientific">Tanacetum cinerariifolium</name>
    <name type="common">Dalmatian daisy</name>
    <name type="synonym">Chrysanthemum cinerariifolium</name>
    <dbReference type="NCBI Taxonomy" id="118510"/>
    <lineage>
        <taxon>Eukaryota</taxon>
        <taxon>Viridiplantae</taxon>
        <taxon>Streptophyta</taxon>
        <taxon>Embryophyta</taxon>
        <taxon>Tracheophyta</taxon>
        <taxon>Spermatophyta</taxon>
        <taxon>Magnoliopsida</taxon>
        <taxon>eudicotyledons</taxon>
        <taxon>Gunneridae</taxon>
        <taxon>Pentapetalae</taxon>
        <taxon>asterids</taxon>
        <taxon>campanulids</taxon>
        <taxon>Asterales</taxon>
        <taxon>Asteraceae</taxon>
        <taxon>Asteroideae</taxon>
        <taxon>Anthemideae</taxon>
        <taxon>Anthemidinae</taxon>
        <taxon>Tanacetum</taxon>
    </lineage>
</organism>
<proteinExistence type="predicted"/>